<gene>
    <name evidence="2" type="ORF">HPB52_003795</name>
</gene>
<feature type="compositionally biased region" description="Basic and acidic residues" evidence="1">
    <location>
        <begin position="120"/>
        <end position="135"/>
    </location>
</feature>
<reference evidence="2" key="1">
    <citation type="journal article" date="2020" name="Cell">
        <title>Large-Scale Comparative Analyses of Tick Genomes Elucidate Their Genetic Diversity and Vector Capacities.</title>
        <authorList>
            <consortium name="Tick Genome and Microbiome Consortium (TIGMIC)"/>
            <person name="Jia N."/>
            <person name="Wang J."/>
            <person name="Shi W."/>
            <person name="Du L."/>
            <person name="Sun Y."/>
            <person name="Zhan W."/>
            <person name="Jiang J.F."/>
            <person name="Wang Q."/>
            <person name="Zhang B."/>
            <person name="Ji P."/>
            <person name="Bell-Sakyi L."/>
            <person name="Cui X.M."/>
            <person name="Yuan T.T."/>
            <person name="Jiang B.G."/>
            <person name="Yang W.F."/>
            <person name="Lam T.T."/>
            <person name="Chang Q.C."/>
            <person name="Ding S.J."/>
            <person name="Wang X.J."/>
            <person name="Zhu J.G."/>
            <person name="Ruan X.D."/>
            <person name="Zhao L."/>
            <person name="Wei J.T."/>
            <person name="Ye R.Z."/>
            <person name="Que T.C."/>
            <person name="Du C.H."/>
            <person name="Zhou Y.H."/>
            <person name="Cheng J.X."/>
            <person name="Dai P.F."/>
            <person name="Guo W.B."/>
            <person name="Han X.H."/>
            <person name="Huang E.J."/>
            <person name="Li L.F."/>
            <person name="Wei W."/>
            <person name="Gao Y.C."/>
            <person name="Liu J.Z."/>
            <person name="Shao H.Z."/>
            <person name="Wang X."/>
            <person name="Wang C.C."/>
            <person name="Yang T.C."/>
            <person name="Huo Q.B."/>
            <person name="Li W."/>
            <person name="Chen H.Y."/>
            <person name="Chen S.E."/>
            <person name="Zhou L.G."/>
            <person name="Ni X.B."/>
            <person name="Tian J.H."/>
            <person name="Sheng Y."/>
            <person name="Liu T."/>
            <person name="Pan Y.S."/>
            <person name="Xia L.Y."/>
            <person name="Li J."/>
            <person name="Zhao F."/>
            <person name="Cao W.C."/>
        </authorList>
    </citation>
    <scope>NUCLEOTIDE SEQUENCE</scope>
    <source>
        <strain evidence="2">Rsan-2018</strain>
    </source>
</reference>
<accession>A0A9D4T2T5</accession>
<dbReference type="EMBL" id="JABSTV010001248">
    <property type="protein sequence ID" value="KAH7967888.1"/>
    <property type="molecule type" value="Genomic_DNA"/>
</dbReference>
<feature type="compositionally biased region" description="Basic and acidic residues" evidence="1">
    <location>
        <begin position="91"/>
        <end position="111"/>
    </location>
</feature>
<protein>
    <submittedName>
        <fullName evidence="2">Uncharacterized protein</fullName>
    </submittedName>
</protein>
<proteinExistence type="predicted"/>
<evidence type="ECO:0000313" key="2">
    <source>
        <dbReference type="EMBL" id="KAH7967888.1"/>
    </source>
</evidence>
<feature type="region of interest" description="Disordered" evidence="1">
    <location>
        <begin position="21"/>
        <end position="148"/>
    </location>
</feature>
<dbReference type="AlphaFoldDB" id="A0A9D4T2T5"/>
<keyword evidence="3" id="KW-1185">Reference proteome</keyword>
<comment type="caution">
    <text evidence="2">The sequence shown here is derived from an EMBL/GenBank/DDBJ whole genome shotgun (WGS) entry which is preliminary data.</text>
</comment>
<feature type="compositionally biased region" description="Basic and acidic residues" evidence="1">
    <location>
        <begin position="40"/>
        <end position="64"/>
    </location>
</feature>
<organism evidence="2 3">
    <name type="scientific">Rhipicephalus sanguineus</name>
    <name type="common">Brown dog tick</name>
    <name type="synonym">Ixodes sanguineus</name>
    <dbReference type="NCBI Taxonomy" id="34632"/>
    <lineage>
        <taxon>Eukaryota</taxon>
        <taxon>Metazoa</taxon>
        <taxon>Ecdysozoa</taxon>
        <taxon>Arthropoda</taxon>
        <taxon>Chelicerata</taxon>
        <taxon>Arachnida</taxon>
        <taxon>Acari</taxon>
        <taxon>Parasitiformes</taxon>
        <taxon>Ixodida</taxon>
        <taxon>Ixodoidea</taxon>
        <taxon>Ixodidae</taxon>
        <taxon>Rhipicephalinae</taxon>
        <taxon>Rhipicephalus</taxon>
        <taxon>Rhipicephalus</taxon>
    </lineage>
</organism>
<evidence type="ECO:0000256" key="1">
    <source>
        <dbReference type="SAM" id="MobiDB-lite"/>
    </source>
</evidence>
<evidence type="ECO:0000313" key="3">
    <source>
        <dbReference type="Proteomes" id="UP000821837"/>
    </source>
</evidence>
<name>A0A9D4T2T5_RHISA</name>
<dbReference type="Proteomes" id="UP000821837">
    <property type="component" value="Unassembled WGS sequence"/>
</dbReference>
<sequence length="148" mass="16795">MPQPTYKWTLPMSSTHVTLANAPITSDSKHVFTPTGTREANPEPRAREAQHADKGSKTLKRKLEQQPLGAKGSKTPKSRQDALQHNGYADKTQRFELAKQKCDDDDVKATHNCEPVEQQPQREQRDSAPERRAREQQPMVNDATLRLR</sequence>
<reference evidence="2" key="2">
    <citation type="submission" date="2021-09" db="EMBL/GenBank/DDBJ databases">
        <authorList>
            <person name="Jia N."/>
            <person name="Wang J."/>
            <person name="Shi W."/>
            <person name="Du L."/>
            <person name="Sun Y."/>
            <person name="Zhan W."/>
            <person name="Jiang J."/>
            <person name="Wang Q."/>
            <person name="Zhang B."/>
            <person name="Ji P."/>
            <person name="Sakyi L.B."/>
            <person name="Cui X."/>
            <person name="Yuan T."/>
            <person name="Jiang B."/>
            <person name="Yang W."/>
            <person name="Lam T.T.-Y."/>
            <person name="Chang Q."/>
            <person name="Ding S."/>
            <person name="Wang X."/>
            <person name="Zhu J."/>
            <person name="Ruan X."/>
            <person name="Zhao L."/>
            <person name="Wei J."/>
            <person name="Que T."/>
            <person name="Du C."/>
            <person name="Cheng J."/>
            <person name="Dai P."/>
            <person name="Han X."/>
            <person name="Huang E."/>
            <person name="Gao Y."/>
            <person name="Liu J."/>
            <person name="Shao H."/>
            <person name="Ye R."/>
            <person name="Li L."/>
            <person name="Wei W."/>
            <person name="Wang X."/>
            <person name="Wang C."/>
            <person name="Huo Q."/>
            <person name="Li W."/>
            <person name="Guo W."/>
            <person name="Chen H."/>
            <person name="Chen S."/>
            <person name="Zhou L."/>
            <person name="Zhou L."/>
            <person name="Ni X."/>
            <person name="Tian J."/>
            <person name="Zhou Y."/>
            <person name="Sheng Y."/>
            <person name="Liu T."/>
            <person name="Pan Y."/>
            <person name="Xia L."/>
            <person name="Li J."/>
            <person name="Zhao F."/>
            <person name="Cao W."/>
        </authorList>
    </citation>
    <scope>NUCLEOTIDE SEQUENCE</scope>
    <source>
        <strain evidence="2">Rsan-2018</strain>
        <tissue evidence="2">Larvae</tissue>
    </source>
</reference>